<dbReference type="RefSeq" id="WP_181917695.1">
    <property type="nucleotide sequence ID" value="NZ_QRDZ01000010.1"/>
</dbReference>
<keyword evidence="6 7" id="KW-0472">Membrane</keyword>
<dbReference type="AlphaFoldDB" id="A0A3D9JTK2"/>
<comment type="subcellular location">
    <subcellularLocation>
        <location evidence="1">Cell membrane</location>
        <topology evidence="1">Multi-pass membrane protein</topology>
    </subcellularLocation>
</comment>
<dbReference type="Gene3D" id="3.30.565.10">
    <property type="entry name" value="Histidine kinase-like ATPase, C-terminal domain"/>
    <property type="match status" value="1"/>
</dbReference>
<gene>
    <name evidence="9" type="ORF">DFP98_11096</name>
</gene>
<protein>
    <submittedName>
        <fullName evidence="9">Sensor histidine kinase YesM</fullName>
    </submittedName>
</protein>
<evidence type="ECO:0000313" key="10">
    <source>
        <dbReference type="Proteomes" id="UP000256977"/>
    </source>
</evidence>
<keyword evidence="7" id="KW-0812">Transmembrane</keyword>
<dbReference type="SMART" id="SM00387">
    <property type="entry name" value="HATPase_c"/>
    <property type="match status" value="1"/>
</dbReference>
<evidence type="ECO:0000256" key="3">
    <source>
        <dbReference type="ARBA" id="ARBA00022553"/>
    </source>
</evidence>
<evidence type="ECO:0000256" key="1">
    <source>
        <dbReference type="ARBA" id="ARBA00004651"/>
    </source>
</evidence>
<proteinExistence type="predicted"/>
<evidence type="ECO:0000259" key="8">
    <source>
        <dbReference type="PROSITE" id="PS50885"/>
    </source>
</evidence>
<dbReference type="PANTHER" id="PTHR34220">
    <property type="entry name" value="SENSOR HISTIDINE KINASE YPDA"/>
    <property type="match status" value="1"/>
</dbReference>
<organism evidence="9 10">
    <name type="scientific">Cohnella phaseoli</name>
    <dbReference type="NCBI Taxonomy" id="456490"/>
    <lineage>
        <taxon>Bacteria</taxon>
        <taxon>Bacillati</taxon>
        <taxon>Bacillota</taxon>
        <taxon>Bacilli</taxon>
        <taxon>Bacillales</taxon>
        <taxon>Paenibacillaceae</taxon>
        <taxon>Cohnella</taxon>
    </lineage>
</organism>
<keyword evidence="10" id="KW-1185">Reference proteome</keyword>
<dbReference type="InterPro" id="IPR036890">
    <property type="entry name" value="HATPase_C_sf"/>
</dbReference>
<dbReference type="Gene3D" id="6.10.340.10">
    <property type="match status" value="1"/>
</dbReference>
<reference evidence="9 10" key="1">
    <citation type="submission" date="2018-07" db="EMBL/GenBank/DDBJ databases">
        <title>Genomic Encyclopedia of Type Strains, Phase III (KMG-III): the genomes of soil and plant-associated and newly described type strains.</title>
        <authorList>
            <person name="Whitman W."/>
        </authorList>
    </citation>
    <scope>NUCLEOTIDE SEQUENCE [LARGE SCALE GENOMIC DNA]</scope>
    <source>
        <strain evidence="9 10">CECT 7287</strain>
    </source>
</reference>
<dbReference type="InterPro" id="IPR050640">
    <property type="entry name" value="Bact_2-comp_sensor_kinase"/>
</dbReference>
<dbReference type="InterPro" id="IPR003594">
    <property type="entry name" value="HATPase_dom"/>
</dbReference>
<accession>A0A3D9JTK2</accession>
<dbReference type="GO" id="GO:0005886">
    <property type="term" value="C:plasma membrane"/>
    <property type="evidence" value="ECO:0007669"/>
    <property type="project" value="UniProtKB-SubCell"/>
</dbReference>
<dbReference type="PANTHER" id="PTHR34220:SF7">
    <property type="entry name" value="SENSOR HISTIDINE KINASE YPDA"/>
    <property type="match status" value="1"/>
</dbReference>
<name>A0A3D9JTK2_9BACL</name>
<evidence type="ECO:0000256" key="4">
    <source>
        <dbReference type="ARBA" id="ARBA00022679"/>
    </source>
</evidence>
<keyword evidence="7" id="KW-1133">Transmembrane helix</keyword>
<keyword evidence="5 9" id="KW-0418">Kinase</keyword>
<feature type="domain" description="HAMP" evidence="8">
    <location>
        <begin position="313"/>
        <end position="365"/>
    </location>
</feature>
<comment type="caution">
    <text evidence="9">The sequence shown here is derived from an EMBL/GenBank/DDBJ whole genome shotgun (WGS) entry which is preliminary data.</text>
</comment>
<dbReference type="SUPFAM" id="SSF55874">
    <property type="entry name" value="ATPase domain of HSP90 chaperone/DNA topoisomerase II/histidine kinase"/>
    <property type="match status" value="1"/>
</dbReference>
<dbReference type="Pfam" id="PF02518">
    <property type="entry name" value="HATPase_c"/>
    <property type="match status" value="1"/>
</dbReference>
<keyword evidence="3" id="KW-0597">Phosphoprotein</keyword>
<dbReference type="InterPro" id="IPR003660">
    <property type="entry name" value="HAMP_dom"/>
</dbReference>
<dbReference type="Proteomes" id="UP000256977">
    <property type="component" value="Unassembled WGS sequence"/>
</dbReference>
<dbReference type="PROSITE" id="PS50885">
    <property type="entry name" value="HAMP"/>
    <property type="match status" value="1"/>
</dbReference>
<feature type="transmembrane region" description="Helical" evidence="7">
    <location>
        <begin position="291"/>
        <end position="311"/>
    </location>
</feature>
<evidence type="ECO:0000256" key="2">
    <source>
        <dbReference type="ARBA" id="ARBA00022475"/>
    </source>
</evidence>
<feature type="transmembrane region" description="Helical" evidence="7">
    <location>
        <begin position="17"/>
        <end position="37"/>
    </location>
</feature>
<evidence type="ECO:0000313" key="9">
    <source>
        <dbReference type="EMBL" id="RED76877.1"/>
    </source>
</evidence>
<dbReference type="Pfam" id="PF06580">
    <property type="entry name" value="His_kinase"/>
    <property type="match status" value="1"/>
</dbReference>
<evidence type="ECO:0000256" key="6">
    <source>
        <dbReference type="ARBA" id="ARBA00023136"/>
    </source>
</evidence>
<evidence type="ECO:0000256" key="7">
    <source>
        <dbReference type="SAM" id="Phobius"/>
    </source>
</evidence>
<keyword evidence="2" id="KW-1003">Cell membrane</keyword>
<sequence length="603" mass="68428">MIPIAVSLRDMKLRTKFLLSFVLIILILVLTITTVIYKVSVNTIKTNTSNYSRFLNEQIGINLEKRTSEIEDLAFEEFRISNLGQALTQESDDNSEHVLQSREIANYLSDLLYSREFIVQAAFIEPNGVPHKIGRTFDSNLIERGLDEVDLEKVKQKRGKALWVPGSRGTLLMFKSLYELTTGVYVGTVILGVESKQIESIYTEINRLTSSGILILNEDNQLINSGGIVPELSAFFLDNRFNLNSDSATESFRWNKSDYLYTVLATSSDKWKIVQIISVAELTRGTSVIKYWTIHITIIALIAAFLLAAFLSKSITGNVRLLLQSMTSFTMDFSHKVIVPKTRDEVGLLAEKFNLLTEKISELVHTVYKEKLLKQKAEYRTLQFEYKALQAQINPHFLYNTLESIYGLAKLKGEEQIGELIYLLGSLLRESIGKKGDIIPLREELDFIRKYLNIHQIIYEDKIEVRYELGETWMDCSVPKFILQPIVENAIKHGIEEKPGKGTIQIACRSEGETLLLEVTDNGIGMDEAMIDKVMNPGNYPDLPVKDKHTRVGIVSVHKRIGILYGGDYGLSVRSLPGEYTTIQIRLPIMWGAEPDEKESHRN</sequence>
<dbReference type="GO" id="GO:0000155">
    <property type="term" value="F:phosphorelay sensor kinase activity"/>
    <property type="evidence" value="ECO:0007669"/>
    <property type="project" value="InterPro"/>
</dbReference>
<evidence type="ECO:0000256" key="5">
    <source>
        <dbReference type="ARBA" id="ARBA00022777"/>
    </source>
</evidence>
<dbReference type="EMBL" id="QRDZ01000010">
    <property type="protein sequence ID" value="RED76877.1"/>
    <property type="molecule type" value="Genomic_DNA"/>
</dbReference>
<keyword evidence="4" id="KW-0808">Transferase</keyword>
<dbReference type="InterPro" id="IPR010559">
    <property type="entry name" value="Sig_transdc_His_kin_internal"/>
</dbReference>